<organism evidence="1 2">
    <name type="scientific">Macrosiphum euphorbiae</name>
    <name type="common">potato aphid</name>
    <dbReference type="NCBI Taxonomy" id="13131"/>
    <lineage>
        <taxon>Eukaryota</taxon>
        <taxon>Metazoa</taxon>
        <taxon>Ecdysozoa</taxon>
        <taxon>Arthropoda</taxon>
        <taxon>Hexapoda</taxon>
        <taxon>Insecta</taxon>
        <taxon>Pterygota</taxon>
        <taxon>Neoptera</taxon>
        <taxon>Paraneoptera</taxon>
        <taxon>Hemiptera</taxon>
        <taxon>Sternorrhyncha</taxon>
        <taxon>Aphidomorpha</taxon>
        <taxon>Aphidoidea</taxon>
        <taxon>Aphididae</taxon>
        <taxon>Macrosiphini</taxon>
        <taxon>Macrosiphum</taxon>
    </lineage>
</organism>
<name>A0AAV0XJK0_9HEMI</name>
<accession>A0AAV0XJK0</accession>
<evidence type="ECO:0000313" key="2">
    <source>
        <dbReference type="Proteomes" id="UP001160148"/>
    </source>
</evidence>
<protein>
    <submittedName>
        <fullName evidence="1">Uncharacterized protein</fullName>
    </submittedName>
</protein>
<sequence>MSNIVEIPDPRSPTVAFVRTPLRVVKMIIDEENISTETRINNEVFENALSGNLLMSSPIVSNTFDTDDSFHSAVGENDIEPLISSTDSKGVKDSNKKNRRALGCIKNRLIETPKTDMRRKLWRNMEDERVKKGVNNGIENTPPLPFKDLTASAPPKLYRHRKFT</sequence>
<comment type="caution">
    <text evidence="1">The sequence shown here is derived from an EMBL/GenBank/DDBJ whole genome shotgun (WGS) entry which is preliminary data.</text>
</comment>
<dbReference type="EMBL" id="CARXXK010000005">
    <property type="protein sequence ID" value="CAI6368233.1"/>
    <property type="molecule type" value="Genomic_DNA"/>
</dbReference>
<reference evidence="1 2" key="1">
    <citation type="submission" date="2023-01" db="EMBL/GenBank/DDBJ databases">
        <authorList>
            <person name="Whitehead M."/>
        </authorList>
    </citation>
    <scope>NUCLEOTIDE SEQUENCE [LARGE SCALE GENOMIC DNA]</scope>
</reference>
<dbReference type="Proteomes" id="UP001160148">
    <property type="component" value="Unassembled WGS sequence"/>
</dbReference>
<keyword evidence="2" id="KW-1185">Reference proteome</keyword>
<proteinExistence type="predicted"/>
<dbReference type="AlphaFoldDB" id="A0AAV0XJK0"/>
<evidence type="ECO:0000313" key="1">
    <source>
        <dbReference type="EMBL" id="CAI6368233.1"/>
    </source>
</evidence>
<gene>
    <name evidence="1" type="ORF">MEUPH1_LOCUS22617</name>
</gene>